<comment type="caution">
    <text evidence="1">The sequence shown here is derived from an EMBL/GenBank/DDBJ whole genome shotgun (WGS) entry which is preliminary data.</text>
</comment>
<evidence type="ECO:0000313" key="2">
    <source>
        <dbReference type="Proteomes" id="UP000548326"/>
    </source>
</evidence>
<dbReference type="Proteomes" id="UP000548326">
    <property type="component" value="Unassembled WGS sequence"/>
</dbReference>
<name>A0A841JAC8_9SPHI</name>
<dbReference type="EMBL" id="JACHCA010000004">
    <property type="protein sequence ID" value="MBB6127740.1"/>
    <property type="molecule type" value="Genomic_DNA"/>
</dbReference>
<sequence length="160" mass="17699">MKITYILFAASVFVLSACNNRKPSEELLNKKAAIPASFNFSKAGLKVITSSINKKEQTMSTLYGNDLALKTAISGTTSYPPGENLTLVTWSQQDDDRWFGAKIPADLLSVEVVKIISSNTGSITTIYQRFTGKKLIKDTDTAHQQERINYIFSQKPSVMP</sequence>
<dbReference type="AlphaFoldDB" id="A0A841JAC8"/>
<accession>A0A841JAC8</accession>
<organism evidence="1 2">
    <name type="scientific">Mucilaginibacter lappiensis</name>
    <dbReference type="NCBI Taxonomy" id="354630"/>
    <lineage>
        <taxon>Bacteria</taxon>
        <taxon>Pseudomonadati</taxon>
        <taxon>Bacteroidota</taxon>
        <taxon>Sphingobacteriia</taxon>
        <taxon>Sphingobacteriales</taxon>
        <taxon>Sphingobacteriaceae</taxon>
        <taxon>Mucilaginibacter</taxon>
    </lineage>
</organism>
<dbReference type="RefSeq" id="WP_183587014.1">
    <property type="nucleotide sequence ID" value="NZ_JACHCA010000004.1"/>
</dbReference>
<gene>
    <name evidence="1" type="ORF">HDF22_001848</name>
</gene>
<protein>
    <recommendedName>
        <fullName evidence="3">Cytochrome P460</fullName>
    </recommendedName>
</protein>
<evidence type="ECO:0000313" key="1">
    <source>
        <dbReference type="EMBL" id="MBB6127740.1"/>
    </source>
</evidence>
<reference evidence="1 2" key="1">
    <citation type="submission" date="2020-08" db="EMBL/GenBank/DDBJ databases">
        <title>Genomic Encyclopedia of Type Strains, Phase IV (KMG-V): Genome sequencing to study the core and pangenomes of soil and plant-associated prokaryotes.</title>
        <authorList>
            <person name="Whitman W."/>
        </authorList>
    </citation>
    <scope>NUCLEOTIDE SEQUENCE [LARGE SCALE GENOMIC DNA]</scope>
    <source>
        <strain evidence="1 2">MP601</strain>
    </source>
</reference>
<evidence type="ECO:0008006" key="3">
    <source>
        <dbReference type="Google" id="ProtNLM"/>
    </source>
</evidence>
<proteinExistence type="predicted"/>
<dbReference type="PROSITE" id="PS51257">
    <property type="entry name" value="PROKAR_LIPOPROTEIN"/>
    <property type="match status" value="1"/>
</dbReference>